<dbReference type="NCBIfam" id="TIGR02595">
    <property type="entry name" value="PEP_CTERM"/>
    <property type="match status" value="1"/>
</dbReference>
<sequence>MQDRLATSMYMTIRRYKMTKFPVKHAIAVAVLAGASMGAQADTMTDLGTLSTSTPTTFSGIVGPTHAGFSDIFTFTPQEPNFGAGATVVNLPLSFGGFSFDTALATMSLVSAGADGIAGNSDDSVLQSVVLPSPGNSQDSLTLHWDTPMSGLHYLNITGVAVGSEGGIYSGAIAAAIPEPETYAMLLAGLGLMGAVVRRRGMRKTS</sequence>
<dbReference type="InterPro" id="IPR013424">
    <property type="entry name" value="Ice-binding_C"/>
</dbReference>
<dbReference type="STRING" id="323848.Nmul_A0262"/>
<evidence type="ECO:0000256" key="1">
    <source>
        <dbReference type="SAM" id="SignalP"/>
    </source>
</evidence>
<evidence type="ECO:0000313" key="3">
    <source>
        <dbReference type="EMBL" id="ABB73570.1"/>
    </source>
</evidence>
<name>Q2YCF1_NITMU</name>
<dbReference type="Proteomes" id="UP000002718">
    <property type="component" value="Chromosome"/>
</dbReference>
<reference evidence="3 4" key="2">
    <citation type="journal article" date="2008" name="Appl. Environ. Microbiol.">
        <title>Complete genome sequence of Nitrosospira multiformis, an ammonia-oxidizing bacterium from the soil environment.</title>
        <authorList>
            <person name="Norton J.M."/>
            <person name="Klotz M.G."/>
            <person name="Stein L.Y."/>
            <person name="Arp D.J."/>
            <person name="Bottomley P.J."/>
            <person name="Chain P.S."/>
            <person name="Hauser L.J."/>
            <person name="Land M.L."/>
            <person name="Larimer F.W."/>
            <person name="Shin M.W."/>
            <person name="Starkenburg S.R."/>
        </authorList>
    </citation>
    <scope>NUCLEOTIDE SEQUENCE [LARGE SCALE GENOMIC DNA]</scope>
    <source>
        <strain evidence="4">ATCC 25196 / NCIMB 11849 / C 71</strain>
    </source>
</reference>
<dbReference type="eggNOG" id="ENOG5030IIM">
    <property type="taxonomic scope" value="Bacteria"/>
</dbReference>
<keyword evidence="1" id="KW-0732">Signal</keyword>
<accession>Q2YCF1</accession>
<dbReference type="AlphaFoldDB" id="Q2YCF1"/>
<dbReference type="NCBIfam" id="NF038126">
    <property type="entry name" value="PEP_CTERM_FxDxF"/>
    <property type="match status" value="1"/>
</dbReference>
<feature type="signal peptide" evidence="1">
    <location>
        <begin position="1"/>
        <end position="41"/>
    </location>
</feature>
<keyword evidence="4" id="KW-1185">Reference proteome</keyword>
<dbReference type="HOGENOM" id="CLU_1508913_0_0_4"/>
<reference evidence="4" key="1">
    <citation type="submission" date="2005-08" db="EMBL/GenBank/DDBJ databases">
        <title>Complete sequence of chromosome 1 of Nitrosospira multiformis ATCC 25196.</title>
        <authorList>
            <person name="Copeland A."/>
            <person name="Lucas S."/>
            <person name="Lapidus A."/>
            <person name="Barry K."/>
            <person name="Detter J.C."/>
            <person name="Glavina T."/>
            <person name="Hammon N."/>
            <person name="Israni S."/>
            <person name="Pitluck S."/>
            <person name="Chain P."/>
            <person name="Malfatti S."/>
            <person name="Shin M."/>
            <person name="Vergez L."/>
            <person name="Schmutz J."/>
            <person name="Larimer F."/>
            <person name="Land M."/>
            <person name="Hauser L."/>
            <person name="Kyrpides N."/>
            <person name="Lykidis A."/>
            <person name="Richardson P."/>
        </authorList>
    </citation>
    <scope>NUCLEOTIDE SEQUENCE [LARGE SCALE GENOMIC DNA]</scope>
    <source>
        <strain evidence="4">ATCC 25196 / NCIMB 11849 / C 71</strain>
    </source>
</reference>
<evidence type="ECO:0000259" key="2">
    <source>
        <dbReference type="Pfam" id="PF07589"/>
    </source>
</evidence>
<dbReference type="KEGG" id="nmu:Nmul_A0262"/>
<proteinExistence type="predicted"/>
<gene>
    <name evidence="3" type="ordered locus">Nmul_A0262</name>
</gene>
<dbReference type="Pfam" id="PF07589">
    <property type="entry name" value="PEP-CTERM"/>
    <property type="match status" value="1"/>
</dbReference>
<feature type="chain" id="PRO_5004218868" description="Ice-binding protein C-terminal domain-containing protein" evidence="1">
    <location>
        <begin position="42"/>
        <end position="206"/>
    </location>
</feature>
<evidence type="ECO:0000313" key="4">
    <source>
        <dbReference type="Proteomes" id="UP000002718"/>
    </source>
</evidence>
<feature type="domain" description="Ice-binding protein C-terminal" evidence="2">
    <location>
        <begin position="176"/>
        <end position="200"/>
    </location>
</feature>
<organism evidence="3 4">
    <name type="scientific">Nitrosospira multiformis (strain ATCC 25196 / NCIMB 11849 / C 71)</name>
    <dbReference type="NCBI Taxonomy" id="323848"/>
    <lineage>
        <taxon>Bacteria</taxon>
        <taxon>Pseudomonadati</taxon>
        <taxon>Pseudomonadota</taxon>
        <taxon>Betaproteobacteria</taxon>
        <taxon>Nitrosomonadales</taxon>
        <taxon>Nitrosomonadaceae</taxon>
        <taxon>Nitrosospira</taxon>
    </lineage>
</organism>
<protein>
    <recommendedName>
        <fullName evidence="2">Ice-binding protein C-terminal domain-containing protein</fullName>
    </recommendedName>
</protein>
<dbReference type="EMBL" id="CP000103">
    <property type="protein sequence ID" value="ABB73570.1"/>
    <property type="molecule type" value="Genomic_DNA"/>
</dbReference>